<reference evidence="4" key="2">
    <citation type="submission" date="2023-10" db="EMBL/GenBank/DDBJ databases">
        <authorList>
            <person name="Choi B."/>
        </authorList>
    </citation>
    <scope>NUCLEOTIDE SEQUENCE</scope>
    <source>
        <strain evidence="4">UMB0763</strain>
    </source>
</reference>
<dbReference type="EMBL" id="CP136958">
    <property type="protein sequence ID" value="WOT03208.1"/>
    <property type="molecule type" value="Genomic_DNA"/>
</dbReference>
<dbReference type="KEGG" id="cpyr:CYJ47_05485"/>
<dbReference type="InterPro" id="IPR000644">
    <property type="entry name" value="CBS_dom"/>
</dbReference>
<evidence type="ECO:0000256" key="1">
    <source>
        <dbReference type="PROSITE-ProRule" id="PRU00703"/>
    </source>
</evidence>
<evidence type="ECO:0000313" key="5">
    <source>
        <dbReference type="Proteomes" id="UP000234560"/>
    </source>
</evidence>
<reference evidence="4" key="1">
    <citation type="submission" date="2017-12" db="EMBL/GenBank/DDBJ databases">
        <authorList>
            <person name="Thomas-White K."/>
            <person name="Wolfe A.J."/>
        </authorList>
    </citation>
    <scope>NUCLEOTIDE SEQUENCE</scope>
    <source>
        <strain evidence="4">UMB0763</strain>
    </source>
</reference>
<evidence type="ECO:0000256" key="2">
    <source>
        <dbReference type="SAM" id="MobiDB-lite"/>
    </source>
</evidence>
<accession>A0AAF0YXE3</accession>
<protein>
    <submittedName>
        <fullName evidence="4">CBS domain-containing protein</fullName>
    </submittedName>
</protein>
<dbReference type="SUPFAM" id="SSF54631">
    <property type="entry name" value="CBS-domain pair"/>
    <property type="match status" value="1"/>
</dbReference>
<dbReference type="Gene3D" id="3.10.580.10">
    <property type="entry name" value="CBS-domain"/>
    <property type="match status" value="1"/>
</dbReference>
<dbReference type="SMART" id="SM00116">
    <property type="entry name" value="CBS"/>
    <property type="match status" value="1"/>
</dbReference>
<dbReference type="Proteomes" id="UP000234560">
    <property type="component" value="Chromosome"/>
</dbReference>
<dbReference type="Pfam" id="PF00571">
    <property type="entry name" value="CBS"/>
    <property type="match status" value="1"/>
</dbReference>
<evidence type="ECO:0000313" key="4">
    <source>
        <dbReference type="EMBL" id="WOT03208.1"/>
    </source>
</evidence>
<dbReference type="InterPro" id="IPR046342">
    <property type="entry name" value="CBS_dom_sf"/>
</dbReference>
<feature type="region of interest" description="Disordered" evidence="2">
    <location>
        <begin position="1"/>
        <end position="24"/>
    </location>
</feature>
<keyword evidence="1" id="KW-0129">CBS domain</keyword>
<proteinExistence type="predicted"/>
<name>A0AAF0YXE3_9CORY</name>
<dbReference type="AlphaFoldDB" id="A0AAF0YXE3"/>
<dbReference type="CDD" id="cd02205">
    <property type="entry name" value="CBS_pair_SF"/>
    <property type="match status" value="1"/>
</dbReference>
<sequence length="263" mass="29219">MSTKNATAPTGREGGSSREAGDGQSPALRFLTLFNDIEQELRQLLDARPSDSFTWMVRLCEKKQHLTPTQSDTLQAAANLRNSITHGTYRDGHPVADPRENIIDDLATIRSFLVDPPLAMSVLPQREVVTFAPEDSVRDVLATLHSTRFSQFPVYQGKDFVGILTANSIAKWLAEDILDDGKLTTITVEDVLGRARDSQRVEFLPRTATSFEVAETLMRVKKGQRAPRIVLITEKGKRSQKPLRVVSEADIAPLLESLDMFTS</sequence>
<gene>
    <name evidence="4" type="ORF">CYJ47_05485</name>
</gene>
<dbReference type="PROSITE" id="PS51371">
    <property type="entry name" value="CBS"/>
    <property type="match status" value="1"/>
</dbReference>
<feature type="domain" description="CBS" evidence="3">
    <location>
        <begin position="124"/>
        <end position="180"/>
    </location>
</feature>
<dbReference type="RefSeq" id="WP_016457607.1">
    <property type="nucleotide sequence ID" value="NZ_CAUPGZ010000004.1"/>
</dbReference>
<organism evidence="4 5">
    <name type="scientific">Corynebacterium pyruviciproducens</name>
    <dbReference type="NCBI Taxonomy" id="598660"/>
    <lineage>
        <taxon>Bacteria</taxon>
        <taxon>Bacillati</taxon>
        <taxon>Actinomycetota</taxon>
        <taxon>Actinomycetes</taxon>
        <taxon>Mycobacteriales</taxon>
        <taxon>Corynebacteriaceae</taxon>
        <taxon>Corynebacterium</taxon>
    </lineage>
</organism>
<evidence type="ECO:0000259" key="3">
    <source>
        <dbReference type="PROSITE" id="PS51371"/>
    </source>
</evidence>